<dbReference type="Pfam" id="PF02371">
    <property type="entry name" value="Transposase_20"/>
    <property type="match status" value="1"/>
</dbReference>
<evidence type="ECO:0000259" key="1">
    <source>
        <dbReference type="Pfam" id="PF01548"/>
    </source>
</evidence>
<comment type="caution">
    <text evidence="3">The sequence shown here is derived from an EMBL/GenBank/DDBJ whole genome shotgun (WGS) entry which is preliminary data.</text>
</comment>
<evidence type="ECO:0000313" key="3">
    <source>
        <dbReference type="EMBL" id="MFC3170416.1"/>
    </source>
</evidence>
<dbReference type="EMBL" id="JBHRTE010000102">
    <property type="protein sequence ID" value="MFC3170416.1"/>
    <property type="molecule type" value="Genomic_DNA"/>
</dbReference>
<reference evidence="4" key="1">
    <citation type="journal article" date="2019" name="Int. J. Syst. Evol. Microbiol.">
        <title>The Global Catalogue of Microorganisms (GCM) 10K type strain sequencing project: providing services to taxonomists for standard genome sequencing and annotation.</title>
        <authorList>
            <consortium name="The Broad Institute Genomics Platform"/>
            <consortium name="The Broad Institute Genome Sequencing Center for Infectious Disease"/>
            <person name="Wu L."/>
            <person name="Ma J."/>
        </authorList>
    </citation>
    <scope>NUCLEOTIDE SEQUENCE [LARGE SCALE GENOMIC DNA]</scope>
    <source>
        <strain evidence="4">KCTC 52239</strain>
    </source>
</reference>
<evidence type="ECO:0000313" key="4">
    <source>
        <dbReference type="Proteomes" id="UP001595557"/>
    </source>
</evidence>
<dbReference type="InterPro" id="IPR002525">
    <property type="entry name" value="Transp_IS110-like_N"/>
</dbReference>
<accession>A0ABV7IKM1</accession>
<name>A0ABV7IKM1_9RHOB</name>
<dbReference type="Pfam" id="PF01548">
    <property type="entry name" value="DEDD_Tnp_IS110"/>
    <property type="match status" value="1"/>
</dbReference>
<keyword evidence="4" id="KW-1185">Reference proteome</keyword>
<gene>
    <name evidence="3" type="ORF">ACFOD7_20520</name>
</gene>
<dbReference type="NCBIfam" id="NF033542">
    <property type="entry name" value="transpos_IS110"/>
    <property type="match status" value="1"/>
</dbReference>
<dbReference type="InterPro" id="IPR047650">
    <property type="entry name" value="Transpos_IS110"/>
</dbReference>
<feature type="domain" description="Transposase IS116/IS110/IS902 C-terminal" evidence="2">
    <location>
        <begin position="212"/>
        <end position="289"/>
    </location>
</feature>
<protein>
    <submittedName>
        <fullName evidence="3">IS110 family transposase</fullName>
    </submittedName>
</protein>
<dbReference type="RefSeq" id="WP_207471395.1">
    <property type="nucleotide sequence ID" value="NZ_JAFNAW010000069.1"/>
</dbReference>
<dbReference type="PANTHER" id="PTHR33055">
    <property type="entry name" value="TRANSPOSASE FOR INSERTION SEQUENCE ELEMENT IS1111A"/>
    <property type="match status" value="1"/>
</dbReference>
<evidence type="ECO:0000259" key="2">
    <source>
        <dbReference type="Pfam" id="PF02371"/>
    </source>
</evidence>
<dbReference type="PANTHER" id="PTHR33055:SF3">
    <property type="entry name" value="PUTATIVE TRANSPOSASE FOR IS117-RELATED"/>
    <property type="match status" value="1"/>
</dbReference>
<dbReference type="InterPro" id="IPR003346">
    <property type="entry name" value="Transposase_20"/>
</dbReference>
<proteinExistence type="predicted"/>
<dbReference type="Proteomes" id="UP001595557">
    <property type="component" value="Unassembled WGS sequence"/>
</dbReference>
<sequence length="342" mass="36978">MEEVSIIGLDLAKNVFQAHGAAADGAVVFRRKLSRAQLLKFMAAQEPCIVAMEACASAHHWGRAIGDLGHDVRLIPPAYVKPFVKRHKNDMADAEAIAEAASRPTMRFVAVKTEAQQACAMAYRTRDLLVRQRTQTINALRGHLAEQGLVVPTGIAHVGRLEALIEGDEGVLPVAVRDLARLLLGQIAGLAEKIAGLDAELRKRATADDTVRRLTTIPGVGAVTATAITTFAPPMETFSKGRDFAAWVGLTPRQHSSGGKDRLGRTSKMGRRDIRRLLIIGAVAVVRWAARKGAPDGSWLARMLARKPKMLVAVALANRMARTAWALLRKGEDYRDPAMAAA</sequence>
<feature type="domain" description="Transposase IS110-like N-terminal" evidence="1">
    <location>
        <begin position="7"/>
        <end position="145"/>
    </location>
</feature>
<organism evidence="3 4">
    <name type="scientific">Paracoccus fontiphilus</name>
    <dbReference type="NCBI Taxonomy" id="1815556"/>
    <lineage>
        <taxon>Bacteria</taxon>
        <taxon>Pseudomonadati</taxon>
        <taxon>Pseudomonadota</taxon>
        <taxon>Alphaproteobacteria</taxon>
        <taxon>Rhodobacterales</taxon>
        <taxon>Paracoccaceae</taxon>
        <taxon>Paracoccus</taxon>
    </lineage>
</organism>